<dbReference type="RefSeq" id="WP_209989770.1">
    <property type="nucleotide sequence ID" value="NZ_JAGINO010000030.1"/>
</dbReference>
<evidence type="ECO:0000256" key="1">
    <source>
        <dbReference type="SAM" id="MobiDB-lite"/>
    </source>
</evidence>
<evidence type="ECO:0000313" key="4">
    <source>
        <dbReference type="Proteomes" id="UP001244552"/>
    </source>
</evidence>
<evidence type="ECO:0000256" key="2">
    <source>
        <dbReference type="SAM" id="Phobius"/>
    </source>
</evidence>
<name>A0ABU0MT79_9PROT</name>
<sequence length="78" mass="8408">MDGCREHREAIAGVDRRLLVVALALAMLTLLAVLDRFRPVPGAAPPVEWTLPTVELPGTLPMARAPGPRRDDELLGAD</sequence>
<keyword evidence="4" id="KW-1185">Reference proteome</keyword>
<reference evidence="3 4" key="1">
    <citation type="submission" date="2023-07" db="EMBL/GenBank/DDBJ databases">
        <title>Genomic Encyclopedia of Type Strains, Phase IV (KMG-IV): sequencing the most valuable type-strain genomes for metagenomic binning, comparative biology and taxonomic classification.</title>
        <authorList>
            <person name="Goeker M."/>
        </authorList>
    </citation>
    <scope>NUCLEOTIDE SEQUENCE [LARGE SCALE GENOMIC DNA]</scope>
    <source>
        <strain evidence="3 4">DSM 19922</strain>
    </source>
</reference>
<feature type="region of interest" description="Disordered" evidence="1">
    <location>
        <begin position="59"/>
        <end position="78"/>
    </location>
</feature>
<feature type="transmembrane region" description="Helical" evidence="2">
    <location>
        <begin position="18"/>
        <end position="34"/>
    </location>
</feature>
<comment type="caution">
    <text evidence="3">The sequence shown here is derived from an EMBL/GenBank/DDBJ whole genome shotgun (WGS) entry which is preliminary data.</text>
</comment>
<keyword evidence="2" id="KW-1133">Transmembrane helix</keyword>
<evidence type="ECO:0000313" key="3">
    <source>
        <dbReference type="EMBL" id="MDQ0536697.1"/>
    </source>
</evidence>
<keyword evidence="2" id="KW-0472">Membrane</keyword>
<proteinExistence type="predicted"/>
<feature type="compositionally biased region" description="Basic and acidic residues" evidence="1">
    <location>
        <begin position="68"/>
        <end position="78"/>
    </location>
</feature>
<dbReference type="Proteomes" id="UP001244552">
    <property type="component" value="Unassembled WGS sequence"/>
</dbReference>
<dbReference type="EMBL" id="JAUSVU010000030">
    <property type="protein sequence ID" value="MDQ0536697.1"/>
    <property type="molecule type" value="Genomic_DNA"/>
</dbReference>
<gene>
    <name evidence="3" type="ORF">QO018_005595</name>
</gene>
<accession>A0ABU0MT79</accession>
<keyword evidence="2" id="KW-0812">Transmembrane</keyword>
<organism evidence="3 4">
    <name type="scientific">Azospirillum picis</name>
    <dbReference type="NCBI Taxonomy" id="488438"/>
    <lineage>
        <taxon>Bacteria</taxon>
        <taxon>Pseudomonadati</taxon>
        <taxon>Pseudomonadota</taxon>
        <taxon>Alphaproteobacteria</taxon>
        <taxon>Rhodospirillales</taxon>
        <taxon>Azospirillaceae</taxon>
        <taxon>Azospirillum</taxon>
    </lineage>
</organism>
<protein>
    <submittedName>
        <fullName evidence="3">Uncharacterized protein</fullName>
    </submittedName>
</protein>